<organism evidence="8 9">
    <name type="scientific">Mucilaginibacter lappiensis</name>
    <dbReference type="NCBI Taxonomy" id="354630"/>
    <lineage>
        <taxon>Bacteria</taxon>
        <taxon>Pseudomonadati</taxon>
        <taxon>Bacteroidota</taxon>
        <taxon>Sphingobacteriia</taxon>
        <taxon>Sphingobacteriales</taxon>
        <taxon>Sphingobacteriaceae</taxon>
        <taxon>Mucilaginibacter</taxon>
    </lineage>
</organism>
<keyword evidence="2" id="KW-0378">Hydrolase</keyword>
<dbReference type="CDD" id="cd03112">
    <property type="entry name" value="CobW-like"/>
    <property type="match status" value="1"/>
</dbReference>
<evidence type="ECO:0000256" key="4">
    <source>
        <dbReference type="ARBA" id="ARBA00034320"/>
    </source>
</evidence>
<reference evidence="8 9" key="1">
    <citation type="submission" date="2020-08" db="EMBL/GenBank/DDBJ databases">
        <title>Genomic Encyclopedia of Type Strains, Phase IV (KMG-V): Genome sequencing to study the core and pangenomes of soil and plant-associated prokaryotes.</title>
        <authorList>
            <person name="Whitman W."/>
        </authorList>
    </citation>
    <scope>NUCLEOTIDE SEQUENCE [LARGE SCALE GENOMIC DNA]</scope>
    <source>
        <strain evidence="8 9">MP601</strain>
    </source>
</reference>
<evidence type="ECO:0000313" key="9">
    <source>
        <dbReference type="Proteomes" id="UP000548326"/>
    </source>
</evidence>
<dbReference type="SUPFAM" id="SSF90002">
    <property type="entry name" value="Hypothetical protein YjiA, C-terminal domain"/>
    <property type="match status" value="1"/>
</dbReference>
<dbReference type="AlphaFoldDB" id="A0A841JL56"/>
<dbReference type="Proteomes" id="UP000548326">
    <property type="component" value="Unassembled WGS sequence"/>
</dbReference>
<evidence type="ECO:0000256" key="5">
    <source>
        <dbReference type="ARBA" id="ARBA00045658"/>
    </source>
</evidence>
<keyword evidence="3" id="KW-0143">Chaperone</keyword>
<evidence type="ECO:0000256" key="2">
    <source>
        <dbReference type="ARBA" id="ARBA00022801"/>
    </source>
</evidence>
<sequence length="325" mass="36608">MSVTAAKPVTIITGFLGAGKTTFLNGLIAYKNTEKLAVIENEFGQEGIDGQLVICADDKLFELSNGCLCCTLNEDFYSLLEVLWEGREGFDELVIETTGIANPASVAAPFLTNANVPYYYKLKRVICLVDARNIEQQLRETDEARNQISFSDILLITKTDMVTAEQLAYIGKLLKGINPLAVVLSGHRECYPFAEIYQTSRNAIVEAKSPKVANRTFTLQHHQHEDLVSLSFNFNEPFDLQLLSHRLTVFLNFQAKDVYRVKGIFNIHEQSQKIIIQSVMQDLAVAAGDIWAEDTERNSRIVFIGKNLNPAGFEKMLRQCFYRHI</sequence>
<dbReference type="Gene3D" id="3.30.1220.10">
    <property type="entry name" value="CobW-like, C-terminal domain"/>
    <property type="match status" value="1"/>
</dbReference>
<dbReference type="InterPro" id="IPR011629">
    <property type="entry name" value="CobW-like_C"/>
</dbReference>
<evidence type="ECO:0000256" key="1">
    <source>
        <dbReference type="ARBA" id="ARBA00022741"/>
    </source>
</evidence>
<evidence type="ECO:0000256" key="6">
    <source>
        <dbReference type="ARBA" id="ARBA00049117"/>
    </source>
</evidence>
<evidence type="ECO:0000256" key="3">
    <source>
        <dbReference type="ARBA" id="ARBA00023186"/>
    </source>
</evidence>
<dbReference type="RefSeq" id="WP_183589632.1">
    <property type="nucleotide sequence ID" value="NZ_JACHCA010000019.1"/>
</dbReference>
<dbReference type="Gene3D" id="3.40.50.300">
    <property type="entry name" value="P-loop containing nucleotide triphosphate hydrolases"/>
    <property type="match status" value="1"/>
</dbReference>
<comment type="similarity">
    <text evidence="4">Belongs to the SIMIBI class G3E GTPase family. ZNG1 subfamily.</text>
</comment>
<dbReference type="GO" id="GO:0005737">
    <property type="term" value="C:cytoplasm"/>
    <property type="evidence" value="ECO:0007669"/>
    <property type="project" value="TreeGrafter"/>
</dbReference>
<dbReference type="GO" id="GO:0016787">
    <property type="term" value="F:hydrolase activity"/>
    <property type="evidence" value="ECO:0007669"/>
    <property type="project" value="UniProtKB-KW"/>
</dbReference>
<dbReference type="InterPro" id="IPR036627">
    <property type="entry name" value="CobW-likC_sf"/>
</dbReference>
<accession>A0A841JL56</accession>
<comment type="caution">
    <text evidence="8">The sequence shown here is derived from an EMBL/GenBank/DDBJ whole genome shotgun (WGS) entry which is preliminary data.</text>
</comment>
<dbReference type="PANTHER" id="PTHR13748">
    <property type="entry name" value="COBW-RELATED"/>
    <property type="match status" value="1"/>
</dbReference>
<name>A0A841JL56_9SPHI</name>
<feature type="domain" description="CobW C-terminal" evidence="7">
    <location>
        <begin position="227"/>
        <end position="321"/>
    </location>
</feature>
<dbReference type="Pfam" id="PF07683">
    <property type="entry name" value="CobW_C"/>
    <property type="match status" value="1"/>
</dbReference>
<dbReference type="SMART" id="SM00833">
    <property type="entry name" value="CobW_C"/>
    <property type="match status" value="1"/>
</dbReference>
<proteinExistence type="inferred from homology"/>
<dbReference type="SUPFAM" id="SSF52540">
    <property type="entry name" value="P-loop containing nucleoside triphosphate hydrolases"/>
    <property type="match status" value="1"/>
</dbReference>
<protein>
    <submittedName>
        <fullName evidence="8">G3E family GTPase</fullName>
    </submittedName>
</protein>
<dbReference type="InterPro" id="IPR027417">
    <property type="entry name" value="P-loop_NTPase"/>
</dbReference>
<keyword evidence="1" id="KW-0547">Nucleotide-binding</keyword>
<comment type="catalytic activity">
    <reaction evidence="6">
        <text>GTP + H2O = GDP + phosphate + H(+)</text>
        <dbReference type="Rhea" id="RHEA:19669"/>
        <dbReference type="ChEBI" id="CHEBI:15377"/>
        <dbReference type="ChEBI" id="CHEBI:15378"/>
        <dbReference type="ChEBI" id="CHEBI:37565"/>
        <dbReference type="ChEBI" id="CHEBI:43474"/>
        <dbReference type="ChEBI" id="CHEBI:58189"/>
    </reaction>
    <physiologicalReaction direction="left-to-right" evidence="6">
        <dbReference type="Rhea" id="RHEA:19670"/>
    </physiologicalReaction>
</comment>
<dbReference type="Pfam" id="PF02492">
    <property type="entry name" value="cobW"/>
    <property type="match status" value="1"/>
</dbReference>
<dbReference type="GO" id="GO:0000166">
    <property type="term" value="F:nucleotide binding"/>
    <property type="evidence" value="ECO:0007669"/>
    <property type="project" value="UniProtKB-KW"/>
</dbReference>
<evidence type="ECO:0000313" key="8">
    <source>
        <dbReference type="EMBL" id="MBB6131002.1"/>
    </source>
</evidence>
<dbReference type="PANTHER" id="PTHR13748:SF62">
    <property type="entry name" value="COBW DOMAIN-CONTAINING PROTEIN"/>
    <property type="match status" value="1"/>
</dbReference>
<gene>
    <name evidence="8" type="ORF">HDF22_005153</name>
</gene>
<evidence type="ECO:0000259" key="7">
    <source>
        <dbReference type="SMART" id="SM00833"/>
    </source>
</evidence>
<dbReference type="InterPro" id="IPR051316">
    <property type="entry name" value="Zinc-reg_GTPase_activator"/>
</dbReference>
<dbReference type="EMBL" id="JACHCA010000019">
    <property type="protein sequence ID" value="MBB6131002.1"/>
    <property type="molecule type" value="Genomic_DNA"/>
</dbReference>
<dbReference type="InterPro" id="IPR003495">
    <property type="entry name" value="CobW/HypB/UreG_nucleotide-bd"/>
</dbReference>
<comment type="function">
    <text evidence="5">Zinc chaperone that directly transfers zinc cofactor to target proteins, thereby activating them. Zinc is transferred from the CXCC motif in the GTPase domain to the zinc binding site in target proteins in a process requiring GTP hydrolysis.</text>
</comment>